<dbReference type="AlphaFoldDB" id="A0A6N6JMD4"/>
<dbReference type="Gene3D" id="3.30.2310.20">
    <property type="entry name" value="RelE-like"/>
    <property type="match status" value="1"/>
</dbReference>
<evidence type="ECO:0000313" key="4">
    <source>
        <dbReference type="EMBL" id="GFE67265.1"/>
    </source>
</evidence>
<sequence>MTRKIFLRPEAEVDLASVWEYTVETWSRAQAERYLHDIGEVFLTLANFPELARLRPEFDPPVRIHTFRKHVIIYVFDDTTIEVIRVVHGRTNWAVYLATE</sequence>
<keyword evidence="2" id="KW-1277">Toxin-antitoxin system</keyword>
<evidence type="ECO:0000256" key="1">
    <source>
        <dbReference type="ARBA" id="ARBA00006226"/>
    </source>
</evidence>
<evidence type="ECO:0000313" key="5">
    <source>
        <dbReference type="Proteomes" id="UP000436822"/>
    </source>
</evidence>
<dbReference type="InterPro" id="IPR051803">
    <property type="entry name" value="TA_system_RelE-like_toxin"/>
</dbReference>
<accession>A0A6N6JMD4</accession>
<dbReference type="RefSeq" id="WP_159811067.1">
    <property type="nucleotide sequence ID" value="NZ_BLJE01000010.1"/>
</dbReference>
<dbReference type="PIRSF" id="PIRSF029218">
    <property type="entry name" value="ParE"/>
    <property type="match status" value="1"/>
</dbReference>
<dbReference type="Pfam" id="PF05016">
    <property type="entry name" value="ParE_toxin"/>
    <property type="match status" value="1"/>
</dbReference>
<dbReference type="EMBL" id="BLJE01000010">
    <property type="protein sequence ID" value="GFE67265.1"/>
    <property type="molecule type" value="Genomic_DNA"/>
</dbReference>
<reference evidence="4 5" key="1">
    <citation type="submission" date="2019-12" db="EMBL/GenBank/DDBJ databases">
        <title>Litoreibacter badius sp. nov., a novel bacteriochlorophyll a-containing bacterium in the genus Litoreibacter.</title>
        <authorList>
            <person name="Kanamuro M."/>
            <person name="Takabe Y."/>
            <person name="Mori K."/>
            <person name="Takaichi S."/>
            <person name="Hanada S."/>
        </authorList>
    </citation>
    <scope>NUCLEOTIDE SEQUENCE [LARGE SCALE GENOMIC DNA]</scope>
    <source>
        <strain evidence="4 5">K6</strain>
    </source>
</reference>
<dbReference type="Proteomes" id="UP000436822">
    <property type="component" value="Unassembled WGS sequence"/>
</dbReference>
<proteinExistence type="inferred from homology"/>
<comment type="similarity">
    <text evidence="1 3">Belongs to the RelE toxin family.</text>
</comment>
<dbReference type="PANTHER" id="PTHR33755">
    <property type="entry name" value="TOXIN PARE1-RELATED"/>
    <property type="match status" value="1"/>
</dbReference>
<dbReference type="InterPro" id="IPR007712">
    <property type="entry name" value="RelE/ParE_toxin"/>
</dbReference>
<protein>
    <recommendedName>
        <fullName evidence="3">Toxin</fullName>
    </recommendedName>
</protein>
<evidence type="ECO:0000256" key="3">
    <source>
        <dbReference type="PIRNR" id="PIRNR029218"/>
    </source>
</evidence>
<comment type="caution">
    <text evidence="4">The sequence shown here is derived from an EMBL/GenBank/DDBJ whole genome shotgun (WGS) entry which is preliminary data.</text>
</comment>
<keyword evidence="5" id="KW-1185">Reference proteome</keyword>
<gene>
    <name evidence="4" type="primary">parE-4</name>
    <name evidence="4" type="ORF">KIN_43390</name>
</gene>
<evidence type="ECO:0000256" key="2">
    <source>
        <dbReference type="ARBA" id="ARBA00022649"/>
    </source>
</evidence>
<dbReference type="InterPro" id="IPR028344">
    <property type="entry name" value="ParE1/4"/>
</dbReference>
<name>A0A6N6JMD4_9RHOB</name>
<organism evidence="4 5">
    <name type="scientific">Litoreibacter roseus</name>
    <dbReference type="NCBI Taxonomy" id="2601869"/>
    <lineage>
        <taxon>Bacteria</taxon>
        <taxon>Pseudomonadati</taxon>
        <taxon>Pseudomonadota</taxon>
        <taxon>Alphaproteobacteria</taxon>
        <taxon>Rhodobacterales</taxon>
        <taxon>Roseobacteraceae</taxon>
        <taxon>Litoreibacter</taxon>
    </lineage>
</organism>
<dbReference type="InterPro" id="IPR035093">
    <property type="entry name" value="RelE/ParE_toxin_dom_sf"/>
</dbReference>
<dbReference type="OrthoDB" id="7173315at2"/>